<feature type="region of interest" description="Disordered" evidence="14">
    <location>
        <begin position="443"/>
        <end position="481"/>
    </location>
</feature>
<sequence>MKGSSRNKDHSTEGEGTGKRPKRKCLQWHPLLAKKLLDFSEEEEEEEEEEDIDKVPLLGPDGLEQDADETEDDESSEQRARRPMNAFLLFCKRHRSLVRKEHPRLDNRGATKILADWWSVLDPKEKQKYTDMAKEYKDAFMKANPGYKWCPTTNKPVKTQASSVTNRKKLWAIASDSAKDLPSPRKVTKSEEMPQLNFGMADPTQMGGLSMLLLAGEHALTAQEVSSSTCQSDASNSTEACHKSSLFQFAEISSNTSQPGILGAVKQTEESALFQFAEISSNTSQLPSPEPVKHCGKSALFQLAEVKLYPGGNNLFKYVINIKELWGGEVKAIDCRKGVKVKEPGKTKVEALEDEEGEVSEDMEVGLEKTLKDSSQGKVEQSEIEKMQNPDETKAEESETAKCRDFTSLAMENSPFERKDNTKDHMCRSPELFMSDMTILGLKPEKIKKKKKKNKLDRHTNEKSTPKKSCKKRQSSESDIESVMYTIEAVAKGDWGAERLLDTPRKKNRPVSNVKGSMLDTKSPKKKVKSKDKKTSKEKPMETTKESKPPDFLSIEASKEVPCEASENIKVEPLTPTEEVVPQSLPEQVKTEDSDCVKKIETCGSRKSERSCKGALYKTLVSEGMLTSLRANVDRGKRSSGKGNSSDHEGCWNEEIWAFSPSGTSGNKKLKKTKPKEEFVFGLAKLEEEFAKKFNSLPQYSPITFDRKNSAVSRKKRKIGSGSCELPKSNKGSFQSQEKNLFHKIVSKFKHRKKLNGPDTERMSTLVSAPPWLCFYFLLAILLEDRNSSESAWKNKISISTLNTPEPAMMHEPLVGSQKRKARKTKITHLVRTADGRVSPAAGTLEEKPKELPQSTLQKSSSAETDCNSECSRNTETEENHSITSDMPAVSAFFSLAALAEVAAMENVHRSQRATPLSHDGQPNEMSQAPVLISCADQ</sequence>
<comment type="function">
    <text evidence="9">Transcription factor that is necessary for cell cycle progression from G1 to S phase.</text>
</comment>
<dbReference type="GO" id="GO:0000981">
    <property type="term" value="F:DNA-binding transcription factor activity, RNA polymerase II-specific"/>
    <property type="evidence" value="ECO:0007669"/>
    <property type="project" value="TreeGrafter"/>
</dbReference>
<comment type="subcellular location">
    <subcellularLocation>
        <location evidence="1">Nucleus</location>
    </subcellularLocation>
</comment>
<dbReference type="SMART" id="SM00398">
    <property type="entry name" value="HMG"/>
    <property type="match status" value="1"/>
</dbReference>
<dbReference type="FunFam" id="1.10.30.10:FF:000014">
    <property type="entry name" value="HMG box transcription factor BBX"/>
    <property type="match status" value="1"/>
</dbReference>
<evidence type="ECO:0000256" key="9">
    <source>
        <dbReference type="ARBA" id="ARBA00056859"/>
    </source>
</evidence>
<gene>
    <name evidence="16" type="primary">Bbx</name>
    <name evidence="16" type="ORF">SYLBOR_R10072</name>
</gene>
<organism evidence="16 17">
    <name type="scientific">Sylvia borin</name>
    <name type="common">Garden warbler</name>
    <dbReference type="NCBI Taxonomy" id="73324"/>
    <lineage>
        <taxon>Eukaryota</taxon>
        <taxon>Metazoa</taxon>
        <taxon>Chordata</taxon>
        <taxon>Craniata</taxon>
        <taxon>Vertebrata</taxon>
        <taxon>Euteleostomi</taxon>
        <taxon>Archelosauria</taxon>
        <taxon>Archosauria</taxon>
        <taxon>Dinosauria</taxon>
        <taxon>Saurischia</taxon>
        <taxon>Theropoda</taxon>
        <taxon>Coelurosauria</taxon>
        <taxon>Aves</taxon>
        <taxon>Neognathae</taxon>
        <taxon>Neoaves</taxon>
        <taxon>Telluraves</taxon>
        <taxon>Australaves</taxon>
        <taxon>Passeriformes</taxon>
        <taxon>Sylvioidea</taxon>
        <taxon>Sylviidae</taxon>
        <taxon>Sylviinae</taxon>
        <taxon>Sylvia</taxon>
    </lineage>
</organism>
<keyword evidence="17" id="KW-1185">Reference proteome</keyword>
<dbReference type="PANTHER" id="PTHR13059">
    <property type="entry name" value="HMG-BOX TRANSCRIPTION FACTOR BBX"/>
    <property type="match status" value="1"/>
</dbReference>
<feature type="DNA-binding region" description="HMG box" evidence="13">
    <location>
        <begin position="80"/>
        <end position="148"/>
    </location>
</feature>
<comment type="caution">
    <text evidence="16">The sequence shown here is derived from an EMBL/GenBank/DDBJ whole genome shotgun (WGS) entry which is preliminary data.</text>
</comment>
<evidence type="ECO:0000256" key="5">
    <source>
        <dbReference type="ARBA" id="ARBA00023015"/>
    </source>
</evidence>
<keyword evidence="3" id="KW-0597">Phosphoprotein</keyword>
<feature type="region of interest" description="Disordered" evidence="14">
    <location>
        <begin position="1"/>
        <end position="25"/>
    </location>
</feature>
<feature type="region of interest" description="Disordered" evidence="14">
    <location>
        <begin position="37"/>
        <end position="80"/>
    </location>
</feature>
<feature type="compositionally biased region" description="Basic and acidic residues" evidence="14">
    <location>
        <begin position="380"/>
        <end position="401"/>
    </location>
</feature>
<evidence type="ECO:0000256" key="7">
    <source>
        <dbReference type="ARBA" id="ARBA00023163"/>
    </source>
</evidence>
<feature type="compositionally biased region" description="Acidic residues" evidence="14">
    <location>
        <begin position="39"/>
        <end position="52"/>
    </location>
</feature>
<feature type="non-terminal residue" evidence="16">
    <location>
        <position position="1"/>
    </location>
</feature>
<proteinExistence type="predicted"/>
<keyword evidence="6 13" id="KW-0238">DNA-binding</keyword>
<feature type="non-terminal residue" evidence="16">
    <location>
        <position position="938"/>
    </location>
</feature>
<feature type="region of interest" description="Disordered" evidence="14">
    <location>
        <begin position="832"/>
        <end position="884"/>
    </location>
</feature>
<protein>
    <recommendedName>
        <fullName evidence="10">HMG box transcription factor BBX</fullName>
    </recommendedName>
    <alternativeName>
        <fullName evidence="12">Bobby sox homolog</fullName>
    </alternativeName>
    <alternativeName>
        <fullName evidence="11">HMG box-containing protein 2</fullName>
    </alternativeName>
</protein>
<evidence type="ECO:0000256" key="2">
    <source>
        <dbReference type="ARBA" id="ARBA00022499"/>
    </source>
</evidence>
<dbReference type="GO" id="GO:0000977">
    <property type="term" value="F:RNA polymerase II transcription regulatory region sequence-specific DNA binding"/>
    <property type="evidence" value="ECO:0007669"/>
    <property type="project" value="TreeGrafter"/>
</dbReference>
<evidence type="ECO:0000256" key="3">
    <source>
        <dbReference type="ARBA" id="ARBA00022553"/>
    </source>
</evidence>
<dbReference type="PANTHER" id="PTHR13059:SF10">
    <property type="entry name" value="HMG BOX TRANSCRIPTION FACTOR BBX"/>
    <property type="match status" value="1"/>
</dbReference>
<reference evidence="16 17" key="1">
    <citation type="submission" date="2019-09" db="EMBL/GenBank/DDBJ databases">
        <title>Bird 10,000 Genomes (B10K) Project - Family phase.</title>
        <authorList>
            <person name="Zhang G."/>
        </authorList>
    </citation>
    <scope>NUCLEOTIDE SEQUENCE [LARGE SCALE GENOMIC DNA]</scope>
    <source>
        <strain evidence="16">B10K-DU-002-19</strain>
        <tissue evidence="16">Muscle</tissue>
    </source>
</reference>
<dbReference type="Pfam" id="PF00505">
    <property type="entry name" value="HMG_box"/>
    <property type="match status" value="1"/>
</dbReference>
<evidence type="ECO:0000259" key="15">
    <source>
        <dbReference type="PROSITE" id="PS50118"/>
    </source>
</evidence>
<evidence type="ECO:0000256" key="14">
    <source>
        <dbReference type="SAM" id="MobiDB-lite"/>
    </source>
</evidence>
<dbReference type="InterPro" id="IPR049523">
    <property type="entry name" value="BBX_HMG-box"/>
</dbReference>
<accession>A0A7L1FPM1</accession>
<evidence type="ECO:0000256" key="8">
    <source>
        <dbReference type="ARBA" id="ARBA00023242"/>
    </source>
</evidence>
<feature type="compositionally biased region" description="Polar residues" evidence="14">
    <location>
        <begin position="853"/>
        <end position="872"/>
    </location>
</feature>
<feature type="compositionally biased region" description="Basic residues" evidence="14">
    <location>
        <begin position="446"/>
        <end position="456"/>
    </location>
</feature>
<feature type="compositionally biased region" description="Basic and acidic residues" evidence="14">
    <location>
        <begin position="533"/>
        <end position="549"/>
    </location>
</feature>
<keyword evidence="8 13" id="KW-0539">Nucleus</keyword>
<dbReference type="SUPFAM" id="SSF47095">
    <property type="entry name" value="HMG-box"/>
    <property type="match status" value="1"/>
</dbReference>
<evidence type="ECO:0000313" key="17">
    <source>
        <dbReference type="Proteomes" id="UP000538515"/>
    </source>
</evidence>
<dbReference type="Gene3D" id="1.10.30.10">
    <property type="entry name" value="High mobility group box domain"/>
    <property type="match status" value="1"/>
</dbReference>
<evidence type="ECO:0000256" key="1">
    <source>
        <dbReference type="ARBA" id="ARBA00004123"/>
    </source>
</evidence>
<dbReference type="PROSITE" id="PS50118">
    <property type="entry name" value="HMG_BOX_2"/>
    <property type="match status" value="1"/>
</dbReference>
<evidence type="ECO:0000313" key="16">
    <source>
        <dbReference type="EMBL" id="NXN02966.1"/>
    </source>
</evidence>
<dbReference type="GO" id="GO:0005634">
    <property type="term" value="C:nucleus"/>
    <property type="evidence" value="ECO:0007669"/>
    <property type="project" value="UniProtKB-SubCell"/>
</dbReference>
<keyword evidence="5" id="KW-0805">Transcription regulation</keyword>
<name>A0A7L1FPM1_SYLBO</name>
<evidence type="ECO:0000256" key="6">
    <source>
        <dbReference type="ARBA" id="ARBA00023125"/>
    </source>
</evidence>
<evidence type="ECO:0000256" key="4">
    <source>
        <dbReference type="ARBA" id="ARBA00022843"/>
    </source>
</evidence>
<keyword evidence="2" id="KW-1017">Isopeptide bond</keyword>
<feature type="compositionally biased region" description="Acidic residues" evidence="14">
    <location>
        <begin position="63"/>
        <end position="75"/>
    </location>
</feature>
<dbReference type="InterPro" id="IPR036910">
    <property type="entry name" value="HMG_box_dom_sf"/>
</dbReference>
<dbReference type="Proteomes" id="UP000538515">
    <property type="component" value="Unassembled WGS sequence"/>
</dbReference>
<keyword evidence="7" id="KW-0804">Transcription</keyword>
<feature type="domain" description="HMG box" evidence="15">
    <location>
        <begin position="80"/>
        <end position="148"/>
    </location>
</feature>
<feature type="compositionally biased region" description="Basic and acidic residues" evidence="14">
    <location>
        <begin position="495"/>
        <end position="505"/>
    </location>
</feature>
<keyword evidence="4" id="KW-0832">Ubl conjugation</keyword>
<feature type="compositionally biased region" description="Basic and acidic residues" evidence="14">
    <location>
        <begin position="557"/>
        <end position="570"/>
    </location>
</feature>
<dbReference type="CDD" id="cd21989">
    <property type="entry name" value="HMG-box_HBP2"/>
    <property type="match status" value="1"/>
</dbReference>
<dbReference type="Pfam" id="PF09667">
    <property type="entry name" value="DUF2028"/>
    <property type="match status" value="1"/>
</dbReference>
<evidence type="ECO:0000256" key="13">
    <source>
        <dbReference type="PROSITE-ProRule" id="PRU00267"/>
    </source>
</evidence>
<evidence type="ECO:0000256" key="10">
    <source>
        <dbReference type="ARBA" id="ARBA00073049"/>
    </source>
</evidence>
<dbReference type="EMBL" id="VXBG01012979">
    <property type="protein sequence ID" value="NXN02966.1"/>
    <property type="molecule type" value="Genomic_DNA"/>
</dbReference>
<evidence type="ECO:0000256" key="12">
    <source>
        <dbReference type="ARBA" id="ARBA00082897"/>
    </source>
</evidence>
<dbReference type="InterPro" id="IPR009071">
    <property type="entry name" value="HMG_box_dom"/>
</dbReference>
<dbReference type="InterPro" id="IPR052412">
    <property type="entry name" value="CC-Dev_Transcription_Reg"/>
</dbReference>
<feature type="compositionally biased region" description="Basic and acidic residues" evidence="14">
    <location>
        <begin position="1"/>
        <end position="18"/>
    </location>
</feature>
<feature type="region of interest" description="Disordered" evidence="14">
    <location>
        <begin position="370"/>
        <end position="401"/>
    </location>
</feature>
<evidence type="ECO:0000256" key="11">
    <source>
        <dbReference type="ARBA" id="ARBA00082639"/>
    </source>
</evidence>
<dbReference type="AlphaFoldDB" id="A0A7L1FPM1"/>
<feature type="region of interest" description="Disordered" evidence="14">
    <location>
        <begin position="494"/>
        <end position="592"/>
    </location>
</feature>
<dbReference type="InterPro" id="IPR019102">
    <property type="entry name" value="TF_HMG_box_BBX_DUF2028"/>
</dbReference>
<feature type="region of interest" description="Disordered" evidence="14">
    <location>
        <begin position="911"/>
        <end position="938"/>
    </location>
</feature>